<dbReference type="HOGENOM" id="CLU_596738_0_0_10"/>
<protein>
    <recommendedName>
        <fullName evidence="2">Nudix hydrolase domain-containing protein</fullName>
    </recommendedName>
</protein>
<reference evidence="4" key="4">
    <citation type="submission" date="2024-03" db="EMBL/GenBank/DDBJ databases">
        <title>A gut symbiont ubiquitin homologue binds and inactivates peptidyl-prolyl isomerase to mediate the interbacterial arms race in the human gut.</title>
        <authorList>
            <person name="Jiang K."/>
            <person name="Li W."/>
            <person name="Tong M."/>
            <person name="Xu J."/>
            <person name="Chen Z."/>
            <person name="Yang Y."/>
            <person name="Zang Y."/>
            <person name="Jiao X."/>
            <person name="Liu C."/>
            <person name="Lim B."/>
            <person name="Jiang X."/>
            <person name="Wang J."/>
            <person name="Wu D."/>
            <person name="Wang M."/>
            <person name="Liu S.-J."/>
            <person name="Shao F."/>
            <person name="Gao X."/>
        </authorList>
    </citation>
    <scope>NUCLEOTIDE SEQUENCE</scope>
    <source>
        <strain evidence="4">GS077</strain>
    </source>
</reference>
<gene>
    <name evidence="4" type="ORF">BFGS077_000179</name>
    <name evidence="3" type="ORF">F2Z89_00225</name>
</gene>
<feature type="coiled-coil region" evidence="1">
    <location>
        <begin position="2"/>
        <end position="29"/>
    </location>
</feature>
<evidence type="ECO:0000313" key="5">
    <source>
        <dbReference type="Proteomes" id="UP000460666"/>
    </source>
</evidence>
<dbReference type="Gene3D" id="3.90.79.10">
    <property type="entry name" value="Nucleoside Triphosphate Pyrophosphohydrolase"/>
    <property type="match status" value="1"/>
</dbReference>
<dbReference type="AlphaFoldDB" id="F7LPB9"/>
<name>F7LPB9_BACFG</name>
<dbReference type="EMBL" id="JAVFHL010000001">
    <property type="protein sequence ID" value="MDT6974934.1"/>
    <property type="molecule type" value="Genomic_DNA"/>
</dbReference>
<evidence type="ECO:0000313" key="3">
    <source>
        <dbReference type="EMBL" id="KAA5001774.1"/>
    </source>
</evidence>
<comment type="caution">
    <text evidence="4">The sequence shown here is derived from an EMBL/GenBank/DDBJ whole genome shotgun (WGS) entry which is preliminary data.</text>
</comment>
<evidence type="ECO:0000313" key="4">
    <source>
        <dbReference type="EMBL" id="MDT6974934.1"/>
    </source>
</evidence>
<dbReference type="EMBL" id="VWCJ01000001">
    <property type="protein sequence ID" value="KAA5001774.1"/>
    <property type="molecule type" value="Genomic_DNA"/>
</dbReference>
<evidence type="ECO:0000259" key="2">
    <source>
        <dbReference type="PROSITE" id="PS51462"/>
    </source>
</evidence>
<organism evidence="4 6">
    <name type="scientific">Bacteroides fragilis</name>
    <dbReference type="NCBI Taxonomy" id="817"/>
    <lineage>
        <taxon>Bacteria</taxon>
        <taxon>Pseudomonadati</taxon>
        <taxon>Bacteroidota</taxon>
        <taxon>Bacteroidia</taxon>
        <taxon>Bacteroidales</taxon>
        <taxon>Bacteroidaceae</taxon>
        <taxon>Bacteroides</taxon>
    </lineage>
</organism>
<dbReference type="Proteomes" id="UP001258434">
    <property type="component" value="Unassembled WGS sequence"/>
</dbReference>
<sequence length="458" mass="52960">MKDTKQKNIAELERLAKEVLRLKSEREQRRPLLIEFCGSPKSGKSTTINSLNIFLKRNGFKTILLTERASICPIENKIHPFFNIWTLSSAVAEIIKNIDLGKDKIDIIISDRGLFDSLCWFEWLNTNPSKSTPYLDNQAYNTLKDFVLMDILSDYLDLIYVFKVSPEISIKREYANLLTEKRGSIMTESILDSYNISIDETLKKYKNRYREVQEIRTDTEETDDNPNKVSYNVTLNILHTLKNLLIEKIGYVEISDITSYKLTSENIFKEQLKFGNRDKVESENYLQIIPIAVITNPERTKVLVVKKSDKRTSSDSAEKDKLLLYIGGHIRIEDKTQAKAKETLKIIKKALKREIQEEIGESLSIQDSQPFLIYSRSNEKSKKHLAVCFVIEMDLEDKKFKLTSDEFIMKTGTTKSGQIFRVTDLINDTSNKYEAWSAKIIKEVFKAKLPIIDFGEEI</sequence>
<dbReference type="Proteomes" id="UP000460666">
    <property type="component" value="Unassembled WGS sequence"/>
</dbReference>
<proteinExistence type="predicted"/>
<reference evidence="3 5" key="1">
    <citation type="journal article" date="2019" name="Nat. Med.">
        <title>A library of human gut bacterial isolates paired with longitudinal multiomics data enables mechanistic microbiome research.</title>
        <authorList>
            <person name="Poyet M."/>
            <person name="Groussin M."/>
            <person name="Gibbons S.M."/>
            <person name="Avila-Pacheco J."/>
            <person name="Jiang X."/>
            <person name="Kearney S.M."/>
            <person name="Perrotta A.R."/>
            <person name="Berdy B."/>
            <person name="Zhao S."/>
            <person name="Lieberman T.D."/>
            <person name="Swanson P.K."/>
            <person name="Smith M."/>
            <person name="Roesemann S."/>
            <person name="Alexander J.E."/>
            <person name="Rich S.A."/>
            <person name="Livny J."/>
            <person name="Vlamakis H."/>
            <person name="Clish C."/>
            <person name="Bullock K."/>
            <person name="Deik A."/>
            <person name="Scott J."/>
            <person name="Pierce K.A."/>
            <person name="Xavier R.J."/>
            <person name="Alm E.J."/>
        </authorList>
    </citation>
    <scope>NUCLEOTIDE SEQUENCE [LARGE SCALE GENOMIC DNA]</scope>
    <source>
        <strain evidence="3 5">BIOML-A46</strain>
    </source>
</reference>
<keyword evidence="1" id="KW-0175">Coiled coil</keyword>
<accession>F7LPB9</accession>
<reference evidence="4 6" key="3">
    <citation type="submission" date="2023-08" db="EMBL/GenBank/DDBJ databases">
        <authorList>
            <person name="Du M."/>
            <person name="Liu C."/>
            <person name="Liu S.-J."/>
        </authorList>
    </citation>
    <scope>NUCLEOTIDE SEQUENCE [LARGE SCALE GENOMIC DNA]</scope>
    <source>
        <strain evidence="4 6">GS077</strain>
    </source>
</reference>
<dbReference type="PROSITE" id="PS51462">
    <property type="entry name" value="NUDIX"/>
    <property type="match status" value="1"/>
</dbReference>
<dbReference type="InterPro" id="IPR027417">
    <property type="entry name" value="P-loop_NTPase"/>
</dbReference>
<dbReference type="InterPro" id="IPR000086">
    <property type="entry name" value="NUDIX_hydrolase_dom"/>
</dbReference>
<dbReference type="RefSeq" id="WP_009292101.1">
    <property type="nucleotide sequence ID" value="NZ_CP043610.1"/>
</dbReference>
<evidence type="ECO:0000313" key="6">
    <source>
        <dbReference type="Proteomes" id="UP001258434"/>
    </source>
</evidence>
<evidence type="ECO:0000256" key="1">
    <source>
        <dbReference type="SAM" id="Coils"/>
    </source>
</evidence>
<reference evidence="6" key="2">
    <citation type="submission" date="2023-07" db="EMBL/GenBank/DDBJ databases">
        <title>A gut symbiont ubiquitin homologue binds and inactivates peptidyl-prolyl isomerase to mediate the interbacterial arms race in the human gut.</title>
        <authorList>
            <person name="Jiang K."/>
            <person name="Li W."/>
            <person name="Tong M."/>
            <person name="Xu J."/>
            <person name="Chen Z."/>
            <person name="Yang Y."/>
            <person name="Zang Y."/>
            <person name="Jiao X."/>
            <person name="Liu C."/>
            <person name="Lim B."/>
            <person name="Jiang X."/>
            <person name="Wang J."/>
            <person name="Wu D."/>
            <person name="Wang M."/>
            <person name="Liu S.-J."/>
            <person name="Shao F."/>
            <person name="Gao X."/>
        </authorList>
    </citation>
    <scope>NUCLEOTIDE SEQUENCE [LARGE SCALE GENOMIC DNA]</scope>
    <source>
        <strain evidence="6">GS077</strain>
    </source>
</reference>
<feature type="domain" description="Nudix hydrolase" evidence="2">
    <location>
        <begin position="285"/>
        <end position="443"/>
    </location>
</feature>
<dbReference type="Gene3D" id="3.40.50.300">
    <property type="entry name" value="P-loop containing nucleotide triphosphate hydrolases"/>
    <property type="match status" value="1"/>
</dbReference>
<dbReference type="SUPFAM" id="SSF52540">
    <property type="entry name" value="P-loop containing nucleoside triphosphate hydrolases"/>
    <property type="match status" value="1"/>
</dbReference>